<keyword evidence="2" id="KW-0548">Nucleotidyltransferase</keyword>
<dbReference type="InterPro" id="IPR029787">
    <property type="entry name" value="Nucleotide_cyclase"/>
</dbReference>
<evidence type="ECO:0000313" key="3">
    <source>
        <dbReference type="Proteomes" id="UP001230807"/>
    </source>
</evidence>
<dbReference type="RefSeq" id="WP_286038462.1">
    <property type="nucleotide sequence ID" value="NZ_CP183077.1"/>
</dbReference>
<proteinExistence type="predicted"/>
<dbReference type="SUPFAM" id="SSF55073">
    <property type="entry name" value="Nucleotide cyclase"/>
    <property type="match status" value="1"/>
</dbReference>
<evidence type="ECO:0000313" key="2">
    <source>
        <dbReference type="EMBL" id="MDL5377748.1"/>
    </source>
</evidence>
<protein>
    <submittedName>
        <fullName evidence="2">Sensor domain-containing diguanylate cyclase</fullName>
        <ecNumber evidence="2">2.7.7.65</ecNumber>
    </submittedName>
</protein>
<dbReference type="InterPro" id="IPR043128">
    <property type="entry name" value="Rev_trsase/Diguanyl_cyclase"/>
</dbReference>
<keyword evidence="3" id="KW-1185">Reference proteome</keyword>
<dbReference type="CDD" id="cd01949">
    <property type="entry name" value="GGDEF"/>
    <property type="match status" value="1"/>
</dbReference>
<organism evidence="2 3">
    <name type="scientific">Exiguobacterium mexicanum</name>
    <dbReference type="NCBI Taxonomy" id="340146"/>
    <lineage>
        <taxon>Bacteria</taxon>
        <taxon>Bacillati</taxon>
        <taxon>Bacillota</taxon>
        <taxon>Bacilli</taxon>
        <taxon>Bacillales</taxon>
        <taxon>Bacillales Family XII. Incertae Sedis</taxon>
        <taxon>Exiguobacterium</taxon>
    </lineage>
</organism>
<dbReference type="InterPro" id="IPR050469">
    <property type="entry name" value="Diguanylate_Cyclase"/>
</dbReference>
<dbReference type="Proteomes" id="UP001230807">
    <property type="component" value="Unassembled WGS sequence"/>
</dbReference>
<dbReference type="PROSITE" id="PS50887">
    <property type="entry name" value="GGDEF"/>
    <property type="match status" value="1"/>
</dbReference>
<accession>A0ABT7MRB8</accession>
<dbReference type="NCBIfam" id="TIGR00254">
    <property type="entry name" value="GGDEF"/>
    <property type="match status" value="1"/>
</dbReference>
<dbReference type="Gene3D" id="3.30.450.20">
    <property type="entry name" value="PAS domain"/>
    <property type="match status" value="1"/>
</dbReference>
<dbReference type="PANTHER" id="PTHR45138:SF9">
    <property type="entry name" value="DIGUANYLATE CYCLASE DGCM-RELATED"/>
    <property type="match status" value="1"/>
</dbReference>
<dbReference type="PANTHER" id="PTHR45138">
    <property type="entry name" value="REGULATORY COMPONENTS OF SENSORY TRANSDUCTION SYSTEM"/>
    <property type="match status" value="1"/>
</dbReference>
<dbReference type="EC" id="2.7.7.65" evidence="2"/>
<evidence type="ECO:0000259" key="1">
    <source>
        <dbReference type="PROSITE" id="PS50887"/>
    </source>
</evidence>
<gene>
    <name evidence="2" type="ORF">QR695_12140</name>
</gene>
<dbReference type="InterPro" id="IPR035965">
    <property type="entry name" value="PAS-like_dom_sf"/>
</dbReference>
<dbReference type="InterPro" id="IPR013655">
    <property type="entry name" value="PAS_fold_3"/>
</dbReference>
<dbReference type="GO" id="GO:0052621">
    <property type="term" value="F:diguanylate cyclase activity"/>
    <property type="evidence" value="ECO:0007669"/>
    <property type="project" value="UniProtKB-EC"/>
</dbReference>
<reference evidence="2 3" key="1">
    <citation type="submission" date="2023-06" db="EMBL/GenBank/DDBJ databases">
        <title>Influencing factors and mechanism of Cr(VI) reduction by facultative anaerobic Exiguobacterium sp. PY14.</title>
        <authorList>
            <person name="Zou L."/>
        </authorList>
    </citation>
    <scope>NUCLEOTIDE SEQUENCE [LARGE SCALE GENOMIC DNA]</scope>
    <source>
        <strain evidence="2 3">PY14</strain>
    </source>
</reference>
<dbReference type="Pfam" id="PF08447">
    <property type="entry name" value="PAS_3"/>
    <property type="match status" value="1"/>
</dbReference>
<dbReference type="SMART" id="SM00267">
    <property type="entry name" value="GGDEF"/>
    <property type="match status" value="1"/>
</dbReference>
<dbReference type="EMBL" id="JASWER010000010">
    <property type="protein sequence ID" value="MDL5377748.1"/>
    <property type="molecule type" value="Genomic_DNA"/>
</dbReference>
<sequence length="300" mass="34681">MEQFWLGLLVGLILVLVAQKTLQSRKEVDGAFAHFGNHVKDVIYIFEVKPTFRFRYISPSLDLYLGEGVVAENYENPDDCFRRIHPDDYQLLMNKVSGKMSYDEAISQRWRTNDGRYLRFEEYTTPIYKNGEIVAVQGIIRNVEAAVMKREELEYVSRHDELTGVLNRRAFNETIDRLSFKKVGLIVIDLNDLKKINDHQGHSAGDQLLQKTGLLLQGLSENVYRIGGDEFVVLTDQLQQDELLDLTVSIRSMFESNYISAAVGAAWEEQLNDFKKLYDQADQNMYKQKNRSKTNRHVPC</sequence>
<comment type="caution">
    <text evidence="2">The sequence shown here is derived from an EMBL/GenBank/DDBJ whole genome shotgun (WGS) entry which is preliminary data.</text>
</comment>
<dbReference type="Gene3D" id="3.30.70.270">
    <property type="match status" value="1"/>
</dbReference>
<dbReference type="SUPFAM" id="SSF55785">
    <property type="entry name" value="PYP-like sensor domain (PAS domain)"/>
    <property type="match status" value="1"/>
</dbReference>
<dbReference type="InterPro" id="IPR000160">
    <property type="entry name" value="GGDEF_dom"/>
</dbReference>
<keyword evidence="2" id="KW-0808">Transferase</keyword>
<feature type="domain" description="GGDEF" evidence="1">
    <location>
        <begin position="181"/>
        <end position="300"/>
    </location>
</feature>
<dbReference type="Pfam" id="PF00990">
    <property type="entry name" value="GGDEF"/>
    <property type="match status" value="1"/>
</dbReference>
<name>A0ABT7MRB8_9BACL</name>